<reference evidence="2" key="1">
    <citation type="submission" date="2022-11" db="UniProtKB">
        <authorList>
            <consortium name="WormBaseParasite"/>
        </authorList>
    </citation>
    <scope>IDENTIFICATION</scope>
</reference>
<sequence>MSIKFIDQRLAFCLAIITTKFFIFANGACDTATVPFTTLSMSFQHVQGKEKTTSYAHVLSTTQAFDGATCSAINPSLVLEAPFGDCTVDCLTTISPYMYQNATTVDIVMLKPDQVSLYPDYSAHDSKIFCATTSGYCGATVPLYNFVSSKYADHYTSADSKITDPDYALDNSGIPQCYGWSMPTQDADKYDQANYYSASDPTVCDVFIYFSISRTTTMSSTSTASTTNTASTSLTSSTTVSSTTMKTSTAVTTPTSTITTTSTPVTTKASTTTTTVPTTVKITTPNIATTTTKIITLPPATTPAPIPVTDSNGNLVTDASGNTITIPPVTAAFNPAIFVRSNFNSKPVRGRVNPYDRDLYTTDGMHDVPPVPVQTMPAQGATNVGTSAGAHYTGIGVAESSVI</sequence>
<evidence type="ECO:0000313" key="1">
    <source>
        <dbReference type="Proteomes" id="UP000887579"/>
    </source>
</evidence>
<name>A0AC34FWW0_9BILA</name>
<dbReference type="Proteomes" id="UP000887579">
    <property type="component" value="Unplaced"/>
</dbReference>
<proteinExistence type="predicted"/>
<dbReference type="WBParaSite" id="ES5_v2.g21988.t1">
    <property type="protein sequence ID" value="ES5_v2.g21988.t1"/>
    <property type="gene ID" value="ES5_v2.g21988"/>
</dbReference>
<protein>
    <submittedName>
        <fullName evidence="2">Uncharacterized protein</fullName>
    </submittedName>
</protein>
<evidence type="ECO:0000313" key="2">
    <source>
        <dbReference type="WBParaSite" id="ES5_v2.g21988.t1"/>
    </source>
</evidence>
<organism evidence="1 2">
    <name type="scientific">Panagrolaimus sp. ES5</name>
    <dbReference type="NCBI Taxonomy" id="591445"/>
    <lineage>
        <taxon>Eukaryota</taxon>
        <taxon>Metazoa</taxon>
        <taxon>Ecdysozoa</taxon>
        <taxon>Nematoda</taxon>
        <taxon>Chromadorea</taxon>
        <taxon>Rhabditida</taxon>
        <taxon>Tylenchina</taxon>
        <taxon>Panagrolaimomorpha</taxon>
        <taxon>Panagrolaimoidea</taxon>
        <taxon>Panagrolaimidae</taxon>
        <taxon>Panagrolaimus</taxon>
    </lineage>
</organism>
<accession>A0AC34FWW0</accession>